<evidence type="ECO:0000256" key="1">
    <source>
        <dbReference type="SAM" id="MobiDB-lite"/>
    </source>
</evidence>
<feature type="compositionally biased region" description="Basic and acidic residues" evidence="1">
    <location>
        <begin position="269"/>
        <end position="279"/>
    </location>
</feature>
<feature type="compositionally biased region" description="Low complexity" evidence="1">
    <location>
        <begin position="179"/>
        <end position="190"/>
    </location>
</feature>
<feature type="compositionally biased region" description="Acidic residues" evidence="1">
    <location>
        <begin position="139"/>
        <end position="148"/>
    </location>
</feature>
<feature type="compositionally biased region" description="Low complexity" evidence="1">
    <location>
        <begin position="216"/>
        <end position="236"/>
    </location>
</feature>
<feature type="region of interest" description="Disordered" evidence="1">
    <location>
        <begin position="1"/>
        <end position="27"/>
    </location>
</feature>
<feature type="compositionally biased region" description="Basic residues" evidence="1">
    <location>
        <begin position="351"/>
        <end position="365"/>
    </location>
</feature>
<feature type="region of interest" description="Disordered" evidence="1">
    <location>
        <begin position="115"/>
        <end position="382"/>
    </location>
</feature>
<protein>
    <submittedName>
        <fullName evidence="2">BQ5605_C016g08089 protein</fullName>
    </submittedName>
</protein>
<feature type="compositionally biased region" description="Basic and acidic residues" evidence="1">
    <location>
        <begin position="372"/>
        <end position="382"/>
    </location>
</feature>
<feature type="compositionally biased region" description="Polar residues" evidence="1">
    <location>
        <begin position="197"/>
        <end position="215"/>
    </location>
</feature>
<evidence type="ECO:0000313" key="2">
    <source>
        <dbReference type="EMBL" id="SGY20545.1"/>
    </source>
</evidence>
<gene>
    <name evidence="2" type="primary">BQ5605_C016g08089</name>
    <name evidence="2" type="ORF">BQ5605_C016G08089</name>
</gene>
<dbReference type="EMBL" id="FQNC01000018">
    <property type="protein sequence ID" value="SGY20545.1"/>
    <property type="molecule type" value="Genomic_DNA"/>
</dbReference>
<reference evidence="2 3" key="1">
    <citation type="submission" date="2016-11" db="EMBL/GenBank/DDBJ databases">
        <authorList>
            <person name="Jaros S."/>
            <person name="Januszkiewicz K."/>
            <person name="Wedrychowicz H."/>
        </authorList>
    </citation>
    <scope>NUCLEOTIDE SEQUENCE [LARGE SCALE GENOMIC DNA]</scope>
</reference>
<keyword evidence="3" id="KW-1185">Reference proteome</keyword>
<feature type="compositionally biased region" description="Acidic residues" evidence="1">
    <location>
        <begin position="319"/>
        <end position="337"/>
    </location>
</feature>
<evidence type="ECO:0000313" key="3">
    <source>
        <dbReference type="Proteomes" id="UP000249464"/>
    </source>
</evidence>
<sequence length="382" mass="41483">MPPKASTSTLAPIKSTSEPEPEPEPDLISFQLDLDESLAFAQALVRSWVPSKVDTEWAITTNEEKGTSFNSLGHQLTTNRSNRSGRLGLGASANLLNQQQAQDQKLRNQLLRHVGTHSQPQDDVDEKGTMGNRSAVVTNDEDGEEEEDSRSAAIRSRDLRSSKVSDRSTRTTDKKIVQTTTVSSPSTSTTIKPFLTSGASVETSPIPSTSFYDNHTTSLNVASTSTLTTSTTAKSAPPDGNGAKLTKNQRKKERDREKARLLKLQAMRDSQRAEEEKGIEKKRRIGDVEDAMEEGIAEGKKKTKVEKASPVKNGKGPEGDEESSSEGEEDDDDDDEGPSGNGEGSTNGGTKNKKKKKQRRKKKKGGPSPSFKKGEGVLNLEK</sequence>
<feature type="compositionally biased region" description="Basic and acidic residues" evidence="1">
    <location>
        <begin position="297"/>
        <end position="309"/>
    </location>
</feature>
<dbReference type="AlphaFoldDB" id="A0A2X0MQ27"/>
<dbReference type="Proteomes" id="UP000249464">
    <property type="component" value="Unassembled WGS sequence"/>
</dbReference>
<accession>A0A2X0MQ27</accession>
<proteinExistence type="predicted"/>
<organism evidence="2 3">
    <name type="scientific">Microbotryum silenes-dioicae</name>
    <dbReference type="NCBI Taxonomy" id="796604"/>
    <lineage>
        <taxon>Eukaryota</taxon>
        <taxon>Fungi</taxon>
        <taxon>Dikarya</taxon>
        <taxon>Basidiomycota</taxon>
        <taxon>Pucciniomycotina</taxon>
        <taxon>Microbotryomycetes</taxon>
        <taxon>Microbotryales</taxon>
        <taxon>Microbotryaceae</taxon>
        <taxon>Microbotryum</taxon>
    </lineage>
</organism>
<name>A0A2X0MQ27_9BASI</name>
<feature type="compositionally biased region" description="Basic and acidic residues" evidence="1">
    <location>
        <begin position="155"/>
        <end position="176"/>
    </location>
</feature>
<feature type="compositionally biased region" description="Polar residues" evidence="1">
    <location>
        <begin position="1"/>
        <end position="16"/>
    </location>
</feature>